<evidence type="ECO:0000313" key="4">
    <source>
        <dbReference type="EMBL" id="AHC16683.1"/>
    </source>
</evidence>
<evidence type="ECO:0000259" key="3">
    <source>
        <dbReference type="Pfam" id="PF00501"/>
    </source>
</evidence>
<feature type="domain" description="AMP-dependent synthetase/ligase" evidence="3">
    <location>
        <begin position="30"/>
        <end position="415"/>
    </location>
</feature>
<keyword evidence="5" id="KW-1185">Reference proteome</keyword>
<evidence type="ECO:0000256" key="2">
    <source>
        <dbReference type="ARBA" id="ARBA00022598"/>
    </source>
</evidence>
<dbReference type="PRINTS" id="PR00154">
    <property type="entry name" value="AMPBINDING"/>
</dbReference>
<dbReference type="InterPro" id="IPR020845">
    <property type="entry name" value="AMP-binding_CS"/>
</dbReference>
<evidence type="ECO:0000313" key="5">
    <source>
        <dbReference type="Proteomes" id="UP000018680"/>
    </source>
</evidence>
<dbReference type="PANTHER" id="PTHR43201:SF5">
    <property type="entry name" value="MEDIUM-CHAIN ACYL-COA LIGASE ACSF2, MITOCHONDRIAL"/>
    <property type="match status" value="1"/>
</dbReference>
<organism evidence="4 5">
    <name type="scientific">Salinispira pacifica</name>
    <dbReference type="NCBI Taxonomy" id="1307761"/>
    <lineage>
        <taxon>Bacteria</taxon>
        <taxon>Pseudomonadati</taxon>
        <taxon>Spirochaetota</taxon>
        <taxon>Spirochaetia</taxon>
        <taxon>Spirochaetales</taxon>
        <taxon>Spirochaetaceae</taxon>
        <taxon>Salinispira</taxon>
    </lineage>
</organism>
<dbReference type="AlphaFoldDB" id="V5WM15"/>
<dbReference type="OrthoDB" id="311554at2"/>
<dbReference type="Gene3D" id="3.40.50.12780">
    <property type="entry name" value="N-terminal domain of ligase-like"/>
    <property type="match status" value="1"/>
</dbReference>
<reference evidence="4 5" key="1">
    <citation type="journal article" date="2015" name="Stand. Genomic Sci.">
        <title>Complete genome sequence and description of Salinispira pacifica gen. nov., sp. nov., a novel spirochaete isolated form a hypersaline microbial mat.</title>
        <authorList>
            <person name="Ben Hania W."/>
            <person name="Joseph M."/>
            <person name="Schumann P."/>
            <person name="Bunk B."/>
            <person name="Fiebig A."/>
            <person name="Sproer C."/>
            <person name="Klenk H.P."/>
            <person name="Fardeau M.L."/>
            <person name="Spring S."/>
        </authorList>
    </citation>
    <scope>NUCLEOTIDE SEQUENCE [LARGE SCALE GENOMIC DNA]</scope>
    <source>
        <strain evidence="4 5">L21-RPul-D2</strain>
    </source>
</reference>
<dbReference type="Proteomes" id="UP000018680">
    <property type="component" value="Chromosome"/>
</dbReference>
<proteinExistence type="inferred from homology"/>
<dbReference type="GO" id="GO:0031956">
    <property type="term" value="F:medium-chain fatty acid-CoA ligase activity"/>
    <property type="evidence" value="ECO:0007669"/>
    <property type="project" value="TreeGrafter"/>
</dbReference>
<gene>
    <name evidence="4" type="ORF">L21SP2_3345</name>
</gene>
<dbReference type="HOGENOM" id="CLU_000022_59_9_12"/>
<dbReference type="Gene3D" id="3.30.300.30">
    <property type="match status" value="1"/>
</dbReference>
<protein>
    <submittedName>
        <fullName evidence="4">Long-chain-fatty-acid--CoA ligase</fullName>
        <ecNumber evidence="4">6.2.1.3</ecNumber>
    </submittedName>
</protein>
<accession>V5WM15</accession>
<comment type="similarity">
    <text evidence="1">Belongs to the ATP-dependent AMP-binding enzyme family.</text>
</comment>
<dbReference type="eggNOG" id="COG1022">
    <property type="taxonomic scope" value="Bacteria"/>
</dbReference>
<dbReference type="InterPro" id="IPR000873">
    <property type="entry name" value="AMP-dep_synth/lig_dom"/>
</dbReference>
<dbReference type="GO" id="GO:0004467">
    <property type="term" value="F:long-chain fatty acid-CoA ligase activity"/>
    <property type="evidence" value="ECO:0007669"/>
    <property type="project" value="UniProtKB-EC"/>
</dbReference>
<dbReference type="KEGG" id="slr:L21SP2_3345"/>
<dbReference type="SUPFAM" id="SSF56801">
    <property type="entry name" value="Acetyl-CoA synthetase-like"/>
    <property type="match status" value="1"/>
</dbReference>
<dbReference type="EMBL" id="CP006939">
    <property type="protein sequence ID" value="AHC16683.1"/>
    <property type="molecule type" value="Genomic_DNA"/>
</dbReference>
<name>V5WM15_9SPIO</name>
<dbReference type="EC" id="6.2.1.3" evidence="4"/>
<dbReference type="InterPro" id="IPR042099">
    <property type="entry name" value="ANL_N_sf"/>
</dbReference>
<dbReference type="Pfam" id="PF00501">
    <property type="entry name" value="AMP-binding"/>
    <property type="match status" value="1"/>
</dbReference>
<dbReference type="RefSeq" id="WP_024269571.1">
    <property type="nucleotide sequence ID" value="NC_023035.1"/>
</dbReference>
<dbReference type="InterPro" id="IPR020459">
    <property type="entry name" value="AMP-binding"/>
</dbReference>
<evidence type="ECO:0000256" key="1">
    <source>
        <dbReference type="ARBA" id="ARBA00006432"/>
    </source>
</evidence>
<dbReference type="InterPro" id="IPR045851">
    <property type="entry name" value="AMP-bd_C_sf"/>
</dbReference>
<keyword evidence="2 4" id="KW-0436">Ligase</keyword>
<sequence length="573" mass="64062">MNTPWKLLDGYRGQYFDGEWPSIPEMFAITVNRFPENYAFTSFYPEEIRFTYAEADQLIKSTAEHIRSMGVQKGDRVAVTGKNSPEWAIAYLSVLQAGAVVVPVDQGLSVEQAAGLIKHSGSRIVFSDMEKIHGLRNSCENIDVISLSSGSENYILDLEQKEHTVEPDTPSENDLAAILYTSGTTGSPKGVMLSHRNLSSNVWLAQGNLQIYPTDVFYALLPIHHSYTMTAVFLEAIFVGAEIVFGKQLVFSRIMKDFAQGGVTMFLGVPLLFNKLINGILDGVRKKGIIAYGAIRTLMTISGFMKKIFRINPGKRMFRFLLKQASLENIRICISGGGPLAPSTFRKFNQLGIDFVQGYGLTEASPMLALNPKEKYKENSVGKVLQGVDLRIINANSDGIGDIVAKGPNIMEGYFKQKEATSEAFTEDGFLITGDAGYLDKENYLYLTGRKSSLIVTEGGKNVYPEELEDAFQLYDGYEQILVKGFEKNAATRTEGIEVVFYPGEELLAEKNYSQIMMRYDDITREVNKTLPPFKRIEAIHVLGEPMPMTTTKKIKRQKVNEDFHEYIKLSEE</sequence>
<dbReference type="PANTHER" id="PTHR43201">
    <property type="entry name" value="ACYL-COA SYNTHETASE"/>
    <property type="match status" value="1"/>
</dbReference>
<dbReference type="PROSITE" id="PS00455">
    <property type="entry name" value="AMP_BINDING"/>
    <property type="match status" value="1"/>
</dbReference>
<dbReference type="STRING" id="1307761.L21SP2_3345"/>
<dbReference type="PATRIC" id="fig|1307761.3.peg.3334"/>